<accession>A0A482XMV6</accession>
<sequence length="158" mass="17531">MNHLICLPDGKWPMILSCGALVLTVGSLIAISVSLETAYMWLLLVLVATLFLTTFTCSPRRTQIVETEPVEVPGAQPFWIVDLPPTYAHVIGSATPPPSYANIHHLPPKYEELKIDLKDPNLASTDLYRYTLSHQLDNFHLPQRSSINRASLASVHST</sequence>
<reference evidence="2 3" key="1">
    <citation type="journal article" date="2017" name="Gigascience">
        <title>Genome sequence of the small brown planthopper, Laodelphax striatellus.</title>
        <authorList>
            <person name="Zhu J."/>
            <person name="Jiang F."/>
            <person name="Wang X."/>
            <person name="Yang P."/>
            <person name="Bao Y."/>
            <person name="Zhao W."/>
            <person name="Wang W."/>
            <person name="Lu H."/>
            <person name="Wang Q."/>
            <person name="Cui N."/>
            <person name="Li J."/>
            <person name="Chen X."/>
            <person name="Luo L."/>
            <person name="Yu J."/>
            <person name="Kang L."/>
            <person name="Cui F."/>
        </authorList>
    </citation>
    <scope>NUCLEOTIDE SEQUENCE [LARGE SCALE GENOMIC DNA]</scope>
    <source>
        <strain evidence="2">Lst14</strain>
    </source>
</reference>
<keyword evidence="3" id="KW-1185">Reference proteome</keyword>
<comment type="caution">
    <text evidence="2">The sequence shown here is derived from an EMBL/GenBank/DDBJ whole genome shotgun (WGS) entry which is preliminary data.</text>
</comment>
<feature type="transmembrane region" description="Helical" evidence="1">
    <location>
        <begin position="12"/>
        <end position="33"/>
    </location>
</feature>
<evidence type="ECO:0000313" key="2">
    <source>
        <dbReference type="EMBL" id="RZF47475.1"/>
    </source>
</evidence>
<feature type="transmembrane region" description="Helical" evidence="1">
    <location>
        <begin position="39"/>
        <end position="57"/>
    </location>
</feature>
<keyword evidence="1" id="KW-0472">Membrane</keyword>
<dbReference type="EMBL" id="QKKF02004189">
    <property type="protein sequence ID" value="RZF47475.1"/>
    <property type="molecule type" value="Genomic_DNA"/>
</dbReference>
<evidence type="ECO:0000313" key="3">
    <source>
        <dbReference type="Proteomes" id="UP000291343"/>
    </source>
</evidence>
<dbReference type="InParanoid" id="A0A482XMV6"/>
<keyword evidence="1" id="KW-1133">Transmembrane helix</keyword>
<proteinExistence type="predicted"/>
<dbReference type="Proteomes" id="UP000291343">
    <property type="component" value="Unassembled WGS sequence"/>
</dbReference>
<protein>
    <submittedName>
        <fullName evidence="2">Uncharacterized protein</fullName>
    </submittedName>
</protein>
<name>A0A482XMV6_LAOST</name>
<gene>
    <name evidence="2" type="ORF">LSTR_LSTR007402</name>
</gene>
<keyword evidence="1" id="KW-0812">Transmembrane</keyword>
<dbReference type="AlphaFoldDB" id="A0A482XMV6"/>
<dbReference type="OrthoDB" id="10321512at2759"/>
<organism evidence="2 3">
    <name type="scientific">Laodelphax striatellus</name>
    <name type="common">Small brown planthopper</name>
    <name type="synonym">Delphax striatella</name>
    <dbReference type="NCBI Taxonomy" id="195883"/>
    <lineage>
        <taxon>Eukaryota</taxon>
        <taxon>Metazoa</taxon>
        <taxon>Ecdysozoa</taxon>
        <taxon>Arthropoda</taxon>
        <taxon>Hexapoda</taxon>
        <taxon>Insecta</taxon>
        <taxon>Pterygota</taxon>
        <taxon>Neoptera</taxon>
        <taxon>Paraneoptera</taxon>
        <taxon>Hemiptera</taxon>
        <taxon>Auchenorrhyncha</taxon>
        <taxon>Fulgoroidea</taxon>
        <taxon>Delphacidae</taxon>
        <taxon>Criomorphinae</taxon>
        <taxon>Laodelphax</taxon>
    </lineage>
</organism>
<evidence type="ECO:0000256" key="1">
    <source>
        <dbReference type="SAM" id="Phobius"/>
    </source>
</evidence>